<dbReference type="InParanoid" id="A0A151ZSG3"/>
<name>A0A151ZSG3_TIELA</name>
<dbReference type="Proteomes" id="UP000076078">
    <property type="component" value="Unassembled WGS sequence"/>
</dbReference>
<evidence type="ECO:0000313" key="1">
    <source>
        <dbReference type="EMBL" id="KYQ96835.1"/>
    </source>
</evidence>
<accession>A0A151ZSG3</accession>
<keyword evidence="2" id="KW-1185">Reference proteome</keyword>
<sequence>MNSEDTFNKLWLEFKNDINDHCIKANEIFNFILDNNSQLSDIDSIEKYLIDLTPTPIQFKDKILQLVNISTGNNTVQKWLLDNLNSDIENTRKNFVFLTNIPFRILSICIQSANNSIILKSLNVLLYKDIILNELSDGQFFEIRSLIFMSDYFDDDVISEYIDNGYPIFQKEYPLVIDYCKRFFKMHGELPQWYINTLRKKDKPTVFTSDDHFSVCLQFIHATVIHCNLEEIDIFVKLFGERIERPLYEEMKKSISQLSKIPEMFSKMLATFTPNSMTIHNLLESGEIINLMKEFKLRYHKSFFKNNSKLMSRKTFDILYGELYSKYECTCIKSLIKHCTRSEVLRKTWCDKFLKIDALAILSTKFTGIINSISLILPDWVRLGATPNELNELYQNLKQPFIKIGLHQLKERFDVLLDIYKVIGGKEFFEYLILCSKELPIKLAKEFKKEFLPYHKGYSKKIKTVLTKKGLTMDIMQMIIAMDNASEFSELLEGLVTRRIVECEIPEMNIDYLLETMKLHILIFPENTDKSKYISAQLTVLFLQLNKIRDDIDLKEEMERVSKSLAEVILVADNLAPSIFRGILLYQSDDIENLLDMRENPVLDEEPTAPLGEILELPEYLDRNEYSDIQYTILIKTSFLIGYGIDVFDSLISDNFYKISDILTGMIEKGTLCDGNEEYIKLFIDRYIVYLPKITFKTLLFKYPKLVLASKTFQEHREKLIDLDIKLEIKYIQKESLYCLLSETSQQLKDLSKNLLTITDEHVLGKIVEYLFQLEDIPYNQIAMLSKRFFRVTSRALSKPNIPVAFHDFSNSMNSQFNVFRYGITTVDYSELPKVPKQLYEKIHSINVDNITSFNISLPSLKYLRCEDYLYMDLTMKLLEHVHDTIELIHFSFDSSDLLTSIALGTLQRFLLSMKKGQCALKSVSIYFFQYNPDIESIVPEIRKHFQDDANPNGYWIENLVFGFYGFSSLGEIDDETYPLTILSKILGLVDKLSMDDNGFYDYNSVFKNCQTPMVRSLALINCDTDYSGYSGLSMLKALRKLEFSISSDSIIDTLAKFITTLQTLPLLYSLRINLRVFTHQFNNDIRFGHQFISFILSEIFRQCTALAHLKKLSIYNSENPSIPLISHFGCNVNTRKFTNVNGCIFKVIN</sequence>
<protein>
    <submittedName>
        <fullName evidence="1">RapGAP/RanGAP domain-containing protein</fullName>
    </submittedName>
</protein>
<proteinExistence type="predicted"/>
<gene>
    <name evidence="1" type="ORF">DLAC_04141</name>
</gene>
<dbReference type="AlphaFoldDB" id="A0A151ZSG3"/>
<organism evidence="1 2">
    <name type="scientific">Tieghemostelium lacteum</name>
    <name type="common">Slime mold</name>
    <name type="synonym">Dictyostelium lacteum</name>
    <dbReference type="NCBI Taxonomy" id="361077"/>
    <lineage>
        <taxon>Eukaryota</taxon>
        <taxon>Amoebozoa</taxon>
        <taxon>Evosea</taxon>
        <taxon>Eumycetozoa</taxon>
        <taxon>Dictyostelia</taxon>
        <taxon>Dictyosteliales</taxon>
        <taxon>Raperosteliaceae</taxon>
        <taxon>Tieghemostelium</taxon>
    </lineage>
</organism>
<evidence type="ECO:0000313" key="2">
    <source>
        <dbReference type="Proteomes" id="UP000076078"/>
    </source>
</evidence>
<dbReference type="EMBL" id="LODT01000021">
    <property type="protein sequence ID" value="KYQ96835.1"/>
    <property type="molecule type" value="Genomic_DNA"/>
</dbReference>
<comment type="caution">
    <text evidence="1">The sequence shown here is derived from an EMBL/GenBank/DDBJ whole genome shotgun (WGS) entry which is preliminary data.</text>
</comment>
<reference evidence="1 2" key="1">
    <citation type="submission" date="2015-12" db="EMBL/GenBank/DDBJ databases">
        <title>Dictyostelia acquired genes for synthesis and detection of signals that induce cell-type specialization by lateral gene transfer from prokaryotes.</title>
        <authorList>
            <person name="Gloeckner G."/>
            <person name="Schaap P."/>
        </authorList>
    </citation>
    <scope>NUCLEOTIDE SEQUENCE [LARGE SCALE GENOMIC DNA]</scope>
    <source>
        <strain evidence="1 2">TK</strain>
    </source>
</reference>